<dbReference type="OrthoDB" id="6475849at2759"/>
<dbReference type="EMBL" id="DS985244">
    <property type="protein sequence ID" value="EDV26135.1"/>
    <property type="molecule type" value="Genomic_DNA"/>
</dbReference>
<dbReference type="KEGG" id="tad:TRIADDRAFT_37639"/>
<name>B3RTH7_TRIAD</name>
<dbReference type="OMA" id="DQRFFMN"/>
<keyword evidence="3" id="KW-0645">Protease</keyword>
<comment type="cofactor">
    <cofactor evidence="1">
        <name>Zn(2+)</name>
        <dbReference type="ChEBI" id="CHEBI:29105"/>
    </cofactor>
</comment>
<dbReference type="PANTHER" id="PTHR11733">
    <property type="entry name" value="ZINC METALLOPROTEASE FAMILY M13 NEPRILYSIN-RELATED"/>
    <property type="match status" value="1"/>
</dbReference>
<dbReference type="InParanoid" id="B3RTH7"/>
<protein>
    <recommendedName>
        <fullName evidence="12">Endothelin-converting enzyme 1</fullName>
    </recommendedName>
</protein>
<evidence type="ECO:0000313" key="10">
    <source>
        <dbReference type="EMBL" id="EDV26135.1"/>
    </source>
</evidence>
<evidence type="ECO:0008006" key="12">
    <source>
        <dbReference type="Google" id="ProtNLM"/>
    </source>
</evidence>
<dbReference type="AlphaFoldDB" id="B3RTH7"/>
<dbReference type="InterPro" id="IPR000718">
    <property type="entry name" value="Peptidase_M13"/>
</dbReference>
<reference evidence="10 11" key="1">
    <citation type="journal article" date="2008" name="Nature">
        <title>The Trichoplax genome and the nature of placozoans.</title>
        <authorList>
            <person name="Srivastava M."/>
            <person name="Begovic E."/>
            <person name="Chapman J."/>
            <person name="Putnam N.H."/>
            <person name="Hellsten U."/>
            <person name="Kawashima T."/>
            <person name="Kuo A."/>
            <person name="Mitros T."/>
            <person name="Salamov A."/>
            <person name="Carpenter M.L."/>
            <person name="Signorovitch A.Y."/>
            <person name="Moreno M.A."/>
            <person name="Kamm K."/>
            <person name="Grimwood J."/>
            <person name="Schmutz J."/>
            <person name="Shapiro H."/>
            <person name="Grigoriev I.V."/>
            <person name="Buss L.W."/>
            <person name="Schierwater B."/>
            <person name="Dellaporta S.L."/>
            <person name="Rokhsar D.S."/>
        </authorList>
    </citation>
    <scope>NUCLEOTIDE SEQUENCE [LARGE SCALE GENOMIC DNA]</scope>
    <source>
        <strain evidence="10 11">Grell-BS-1999</strain>
    </source>
</reference>
<dbReference type="Gene3D" id="1.10.1380.10">
    <property type="entry name" value="Neutral endopeptidase , domain2"/>
    <property type="match status" value="1"/>
</dbReference>
<keyword evidence="7" id="KW-0482">Metalloprotease</keyword>
<dbReference type="PROSITE" id="PS51885">
    <property type="entry name" value="NEPRILYSIN"/>
    <property type="match status" value="1"/>
</dbReference>
<dbReference type="Pfam" id="PF01431">
    <property type="entry name" value="Peptidase_M13"/>
    <property type="match status" value="1"/>
</dbReference>
<evidence type="ECO:0000256" key="7">
    <source>
        <dbReference type="ARBA" id="ARBA00023049"/>
    </source>
</evidence>
<accession>B3RTH7</accession>
<dbReference type="Proteomes" id="UP000009022">
    <property type="component" value="Unassembled WGS sequence"/>
</dbReference>
<comment type="similarity">
    <text evidence="2">Belongs to the peptidase M13 family.</text>
</comment>
<dbReference type="GO" id="GO:0016485">
    <property type="term" value="P:protein processing"/>
    <property type="evidence" value="ECO:0000318"/>
    <property type="project" value="GO_Central"/>
</dbReference>
<evidence type="ECO:0000256" key="2">
    <source>
        <dbReference type="ARBA" id="ARBA00007357"/>
    </source>
</evidence>
<dbReference type="GO" id="GO:0005886">
    <property type="term" value="C:plasma membrane"/>
    <property type="evidence" value="ECO:0000318"/>
    <property type="project" value="GO_Central"/>
</dbReference>
<evidence type="ECO:0000256" key="5">
    <source>
        <dbReference type="ARBA" id="ARBA00022801"/>
    </source>
</evidence>
<dbReference type="CTD" id="6752877"/>
<evidence type="ECO:0000259" key="8">
    <source>
        <dbReference type="Pfam" id="PF01431"/>
    </source>
</evidence>
<dbReference type="Pfam" id="PF05649">
    <property type="entry name" value="Peptidase_M13_N"/>
    <property type="match status" value="1"/>
</dbReference>
<dbReference type="RefSeq" id="XP_002112168.1">
    <property type="nucleotide sequence ID" value="XM_002112132.1"/>
</dbReference>
<keyword evidence="11" id="KW-1185">Reference proteome</keyword>
<dbReference type="PhylomeDB" id="B3RTH7"/>
<gene>
    <name evidence="10" type="ORF">TRIADDRAFT_37639</name>
</gene>
<dbReference type="CDD" id="cd08662">
    <property type="entry name" value="M13"/>
    <property type="match status" value="1"/>
</dbReference>
<dbReference type="InterPro" id="IPR024079">
    <property type="entry name" value="MetalloPept_cat_dom_sf"/>
</dbReference>
<keyword evidence="6" id="KW-0862">Zinc</keyword>
<evidence type="ECO:0000256" key="6">
    <source>
        <dbReference type="ARBA" id="ARBA00022833"/>
    </source>
</evidence>
<keyword evidence="4" id="KW-0479">Metal-binding</keyword>
<dbReference type="GO" id="GO:0046872">
    <property type="term" value="F:metal ion binding"/>
    <property type="evidence" value="ECO:0007669"/>
    <property type="project" value="UniProtKB-KW"/>
</dbReference>
<evidence type="ECO:0000256" key="1">
    <source>
        <dbReference type="ARBA" id="ARBA00001947"/>
    </source>
</evidence>
<evidence type="ECO:0000259" key="9">
    <source>
        <dbReference type="Pfam" id="PF05649"/>
    </source>
</evidence>
<evidence type="ECO:0000256" key="4">
    <source>
        <dbReference type="ARBA" id="ARBA00022723"/>
    </source>
</evidence>
<sequence length="680" mass="77273">MCDSNLCIITAGNMIKKMNQSVHPCQDFYQFACGNFLANTPMPSGHTRWALFSEIANKNNFVIKKAVESYKSLQSQASHTVLPAITKVINMYQSCMNLTIIDQYGGQPLIQLMKKLQPWKLSSDRDWIADHWDFNQALIESHFLGGGGLFLIYANTDPGNSSRIILQAAQAGTGLSSRHYYLSNSSLLGNYKVYMMDIFKLLNVKQSAGNISQIVEKVVELEIELAQQFLPAEEMMPDQTYHFNAVEDLITMCPVIPWIKLISNLTSAAVVNKTVINIATPRYFQHLSHIISKTEKSIMSTYLMWRIINSMVDTLSKPFRDANRKFNLAFNGGDPSAIKPRWETCIDKLNYYFGKATGRLFVDSHFQGKSKDQAMKMIAGIREAFLNNLPTVKWMDPKTAAKANEKARAIISLIGFPDWILNNEKLNAYYSGVIINPNEFFKNTINLRIFLNNKGMALLKTPVDRHRWFMEPSTVNAYFSQSLNDIVFPAGILQEPFFHKNYPKYLNYGGIGVAMGHELTHGFDSSGLKFDSVGNLKSWWEDEANTAYEQHAKCMIDQYARYKIDNINLNGNLTITENIADNGGMKLAYNAYQKWKNDNEQEVQLPGLKYTPDQMLFIAFAQIWCTLETPQTTRHLILTNRHSPGKYRVIGTLSNSREFTKAFKCNAGTPMNPEKKCSVW</sequence>
<dbReference type="InterPro" id="IPR042089">
    <property type="entry name" value="Peptidase_M13_dom_2"/>
</dbReference>
<dbReference type="HOGENOM" id="CLU_006187_8_0_1"/>
<dbReference type="InterPro" id="IPR008753">
    <property type="entry name" value="Peptidase_M13_N"/>
</dbReference>
<dbReference type="Gene3D" id="3.40.390.10">
    <property type="entry name" value="Collagenase (Catalytic Domain)"/>
    <property type="match status" value="1"/>
</dbReference>
<evidence type="ECO:0000256" key="3">
    <source>
        <dbReference type="ARBA" id="ARBA00022670"/>
    </source>
</evidence>
<evidence type="ECO:0000313" key="11">
    <source>
        <dbReference type="Proteomes" id="UP000009022"/>
    </source>
</evidence>
<feature type="domain" description="Peptidase M13 C-terminal" evidence="8">
    <location>
        <begin position="476"/>
        <end position="679"/>
    </location>
</feature>
<organism evidence="10 11">
    <name type="scientific">Trichoplax adhaerens</name>
    <name type="common">Trichoplax reptans</name>
    <dbReference type="NCBI Taxonomy" id="10228"/>
    <lineage>
        <taxon>Eukaryota</taxon>
        <taxon>Metazoa</taxon>
        <taxon>Placozoa</taxon>
        <taxon>Uniplacotomia</taxon>
        <taxon>Trichoplacea</taxon>
        <taxon>Trichoplacidae</taxon>
        <taxon>Trichoplax</taxon>
    </lineage>
</organism>
<keyword evidence="5" id="KW-0378">Hydrolase</keyword>
<dbReference type="eggNOG" id="KOG3624">
    <property type="taxonomic scope" value="Eukaryota"/>
</dbReference>
<dbReference type="PRINTS" id="PR00786">
    <property type="entry name" value="NEPRILYSIN"/>
</dbReference>
<dbReference type="GeneID" id="6752877"/>
<dbReference type="PANTHER" id="PTHR11733:SF167">
    <property type="entry name" value="FI17812P1-RELATED"/>
    <property type="match status" value="1"/>
</dbReference>
<dbReference type="SUPFAM" id="SSF55486">
    <property type="entry name" value="Metalloproteases ('zincins'), catalytic domain"/>
    <property type="match status" value="1"/>
</dbReference>
<feature type="domain" description="Peptidase M13 N-terminal" evidence="9">
    <location>
        <begin position="24"/>
        <end position="417"/>
    </location>
</feature>
<dbReference type="GO" id="GO:0004222">
    <property type="term" value="F:metalloendopeptidase activity"/>
    <property type="evidence" value="ECO:0000318"/>
    <property type="project" value="GO_Central"/>
</dbReference>
<proteinExistence type="inferred from homology"/>
<dbReference type="InterPro" id="IPR018497">
    <property type="entry name" value="Peptidase_M13_C"/>
</dbReference>